<dbReference type="Gene3D" id="1.25.40.620">
    <property type="match status" value="1"/>
</dbReference>
<dbReference type="SUPFAM" id="SSF48371">
    <property type="entry name" value="ARM repeat"/>
    <property type="match status" value="1"/>
</dbReference>
<dbReference type="GO" id="GO:0046906">
    <property type="term" value="F:tetrapyrrole binding"/>
    <property type="evidence" value="ECO:0007669"/>
    <property type="project" value="TreeGrafter"/>
</dbReference>
<dbReference type="PANTHER" id="PTHR34800:SF1">
    <property type="entry name" value="TETRAPYRROLE-BINDING PROTEIN, CHLOROPLASTIC"/>
    <property type="match status" value="1"/>
</dbReference>
<evidence type="ECO:0000259" key="1">
    <source>
        <dbReference type="Pfam" id="PF05419"/>
    </source>
</evidence>
<feature type="domain" description="GUN4 N-terminal ARM-like repeat" evidence="2">
    <location>
        <begin position="11"/>
        <end position="90"/>
    </location>
</feature>
<protein>
    <recommendedName>
        <fullName evidence="4">GUN4-like domain-containing protein</fullName>
    </recommendedName>
</protein>
<dbReference type="CDD" id="cd16383">
    <property type="entry name" value="GUN4"/>
    <property type="match status" value="1"/>
</dbReference>
<gene>
    <name evidence="3" type="ORF">BH720_16715</name>
</gene>
<dbReference type="InterPro" id="IPR008629">
    <property type="entry name" value="GUN4-like"/>
</dbReference>
<dbReference type="PANTHER" id="PTHR34800">
    <property type="entry name" value="TETRAPYRROLE-BINDING PROTEIN, CHLOROPLASTIC"/>
    <property type="match status" value="1"/>
</dbReference>
<dbReference type="GO" id="GO:0030288">
    <property type="term" value="C:outer membrane-bounded periplasmic space"/>
    <property type="evidence" value="ECO:0007669"/>
    <property type="project" value="TreeGrafter"/>
</dbReference>
<feature type="domain" description="GUN4-like" evidence="1">
    <location>
        <begin position="98"/>
        <end position="237"/>
    </location>
</feature>
<reference evidence="3" key="1">
    <citation type="submission" date="2016-09" db="EMBL/GenBank/DDBJ databases">
        <title>Draft genome of thermotolerant cyanobacterium Desertifilum sp. strain IPPAS B-1220.</title>
        <authorList>
            <person name="Sinetova M.A."/>
            <person name="Bolakhan K."/>
            <person name="Zayadan B.K."/>
            <person name="Mironov K.S."/>
            <person name="Ustinova V."/>
            <person name="Kupriyanova E.V."/>
            <person name="Sidorov R.A."/>
            <person name="Skrypnik A.N."/>
            <person name="Gogoleva N.E."/>
            <person name="Gogolev Y.V."/>
            <person name="Los D.A."/>
        </authorList>
    </citation>
    <scope>NUCLEOTIDE SEQUENCE [LARGE SCALE GENOMIC DNA]</scope>
    <source>
        <strain evidence="3">IPPAS B-1220</strain>
    </source>
</reference>
<dbReference type="Pfam" id="PF05419">
    <property type="entry name" value="GUN4"/>
    <property type="match status" value="1"/>
</dbReference>
<evidence type="ECO:0000313" key="3">
    <source>
        <dbReference type="EMBL" id="OEJ73997.1"/>
    </source>
</evidence>
<proteinExistence type="predicted"/>
<dbReference type="EMBL" id="MJGC01000075">
    <property type="protein sequence ID" value="OEJ73997.1"/>
    <property type="molecule type" value="Genomic_DNA"/>
</dbReference>
<dbReference type="OrthoDB" id="7915178at2"/>
<accession>A0A1E5QHC8</accession>
<dbReference type="InterPro" id="IPR016024">
    <property type="entry name" value="ARM-type_fold"/>
</dbReference>
<dbReference type="AlphaFoldDB" id="A0A1E5QHC8"/>
<dbReference type="Pfam" id="PF16416">
    <property type="entry name" value="GUN4_N"/>
    <property type="match status" value="1"/>
</dbReference>
<dbReference type="InterPro" id="IPR037215">
    <property type="entry name" value="GUN4-like_sf"/>
</dbReference>
<name>A0A1E5QHC8_9CYAN</name>
<dbReference type="InterPro" id="IPR032192">
    <property type="entry name" value="GUN4_N"/>
</dbReference>
<sequence>MSDPTTDNRSDLDTNLSQLAAQLRSGTTKNQLASVHELASAGAAGEQILMEILKERHSNSSPTPVEGKIYQALFASPSTEVQDFLQTHFPTGLVPLTSERNIDYLPLQRLLAKQDFLESDRLTITLMCELAGRDAQERKWLYFTEVDRFPNSDLKTLDTLWFIHSEGKFGFSVQRELWLSLGRNWEKLWPKIGWKLDNQWTRYPNAFTWDLSAPRGHLPLSNQLRGVRVFSSLLNHPAWQS</sequence>
<dbReference type="SUPFAM" id="SSF140869">
    <property type="entry name" value="GUN4-like"/>
    <property type="match status" value="1"/>
</dbReference>
<dbReference type="RefSeq" id="WP_069968361.1">
    <property type="nucleotide sequence ID" value="NZ_CM124774.1"/>
</dbReference>
<comment type="caution">
    <text evidence="3">The sequence shown here is derived from an EMBL/GenBank/DDBJ whole genome shotgun (WGS) entry which is preliminary data.</text>
</comment>
<organism evidence="3">
    <name type="scientific">Desertifilum tharense IPPAS B-1220</name>
    <dbReference type="NCBI Taxonomy" id="1781255"/>
    <lineage>
        <taxon>Bacteria</taxon>
        <taxon>Bacillati</taxon>
        <taxon>Cyanobacteriota</taxon>
        <taxon>Cyanophyceae</taxon>
        <taxon>Desertifilales</taxon>
        <taxon>Desertifilaceae</taxon>
        <taxon>Desertifilum</taxon>
    </lineage>
</organism>
<evidence type="ECO:0008006" key="4">
    <source>
        <dbReference type="Google" id="ProtNLM"/>
    </source>
</evidence>
<dbReference type="Gene3D" id="1.10.10.1770">
    <property type="entry name" value="Gun4-like"/>
    <property type="match status" value="1"/>
</dbReference>
<dbReference type="STRING" id="1781255.BH720_16715"/>
<evidence type="ECO:0000259" key="2">
    <source>
        <dbReference type="Pfam" id="PF16416"/>
    </source>
</evidence>